<dbReference type="RefSeq" id="WP_092873181.1">
    <property type="nucleotide sequence ID" value="NZ_FOJY01000014.1"/>
</dbReference>
<dbReference type="Proteomes" id="UP000198838">
    <property type="component" value="Unassembled WGS sequence"/>
</dbReference>
<feature type="domain" description="Microcin J25-processing protein McjB C-terminal" evidence="2">
    <location>
        <begin position="42"/>
        <end position="126"/>
    </location>
</feature>
<evidence type="ECO:0000313" key="4">
    <source>
        <dbReference type="Proteomes" id="UP000198838"/>
    </source>
</evidence>
<keyword evidence="1" id="KW-0812">Transmembrane</keyword>
<dbReference type="STRING" id="1120918.SAMN05216249_11443"/>
<keyword evidence="1" id="KW-0472">Membrane</keyword>
<proteinExistence type="predicted"/>
<evidence type="ECO:0000256" key="1">
    <source>
        <dbReference type="SAM" id="Phobius"/>
    </source>
</evidence>
<protein>
    <submittedName>
        <fullName evidence="3">Transglutaminase-like superfamily protein</fullName>
    </submittedName>
</protein>
<feature type="transmembrane region" description="Helical" evidence="1">
    <location>
        <begin position="6"/>
        <end position="28"/>
    </location>
</feature>
<dbReference type="OrthoDB" id="9812122at2"/>
<reference evidence="3 4" key="1">
    <citation type="submission" date="2016-10" db="EMBL/GenBank/DDBJ databases">
        <authorList>
            <person name="de Groot N.N."/>
        </authorList>
    </citation>
    <scope>NUCLEOTIDE SEQUENCE [LARGE SCALE GENOMIC DNA]</scope>
    <source>
        <strain evidence="3 4">DSM 5522</strain>
    </source>
</reference>
<keyword evidence="4" id="KW-1185">Reference proteome</keyword>
<sequence length="138" mass="15839">MKSLKTARINIILYILMGFYRLQILLISSDKLRKHWGKEGEESPKTEPIDHYYYARYICKHIDKISKKTPWESKCLVQALTARFLLNRKHINNTLYLGVGRDESGKMVAHAWIRTGEAFVTGGNGEGYGKVASFANIF</sequence>
<organism evidence="3 4">
    <name type="scientific">Acetitomaculum ruminis DSM 5522</name>
    <dbReference type="NCBI Taxonomy" id="1120918"/>
    <lineage>
        <taxon>Bacteria</taxon>
        <taxon>Bacillati</taxon>
        <taxon>Bacillota</taxon>
        <taxon>Clostridia</taxon>
        <taxon>Lachnospirales</taxon>
        <taxon>Lachnospiraceae</taxon>
        <taxon>Acetitomaculum</taxon>
    </lineage>
</organism>
<dbReference type="AlphaFoldDB" id="A0A1I0ZC21"/>
<evidence type="ECO:0000259" key="2">
    <source>
        <dbReference type="Pfam" id="PF13471"/>
    </source>
</evidence>
<gene>
    <name evidence="3" type="ORF">SAMN05216249_11443</name>
</gene>
<keyword evidence="1" id="KW-1133">Transmembrane helix</keyword>
<accession>A0A1I0ZC21</accession>
<dbReference type="InterPro" id="IPR032708">
    <property type="entry name" value="McjB_C"/>
</dbReference>
<dbReference type="NCBIfam" id="NF033537">
    <property type="entry name" value="lasso_biosyn_B2"/>
    <property type="match status" value="1"/>
</dbReference>
<dbReference type="EMBL" id="FOJY01000014">
    <property type="protein sequence ID" value="SFB23184.1"/>
    <property type="molecule type" value="Genomic_DNA"/>
</dbReference>
<dbReference type="Pfam" id="PF13471">
    <property type="entry name" value="Transglut_core3"/>
    <property type="match status" value="1"/>
</dbReference>
<evidence type="ECO:0000313" key="3">
    <source>
        <dbReference type="EMBL" id="SFB23184.1"/>
    </source>
</evidence>
<dbReference type="InterPro" id="IPR053521">
    <property type="entry name" value="McjB-like"/>
</dbReference>
<name>A0A1I0ZC21_9FIRM</name>